<proteinExistence type="predicted"/>
<dbReference type="PATRIC" id="fig|13690.12.peg.4288"/>
<evidence type="ECO:0000313" key="6">
    <source>
        <dbReference type="Proteomes" id="UP000077262"/>
    </source>
</evidence>
<dbReference type="Proteomes" id="UP000280708">
    <property type="component" value="Plasmid pF1"/>
</dbReference>
<evidence type="ECO:0000313" key="7">
    <source>
        <dbReference type="Proteomes" id="UP000280708"/>
    </source>
</evidence>
<keyword evidence="1" id="KW-0812">Transmembrane</keyword>
<keyword evidence="1" id="KW-0472">Membrane</keyword>
<organism evidence="4 6">
    <name type="scientific">Sphingobium yanoikuyae</name>
    <name type="common">Sphingomonas yanoikuyae</name>
    <dbReference type="NCBI Taxonomy" id="13690"/>
    <lineage>
        <taxon>Bacteria</taxon>
        <taxon>Pseudomonadati</taxon>
        <taxon>Pseudomonadota</taxon>
        <taxon>Alphaproteobacteria</taxon>
        <taxon>Sphingomonadales</taxon>
        <taxon>Sphingomonadaceae</taxon>
        <taxon>Sphingobium</taxon>
    </lineage>
</organism>
<reference evidence="3 7" key="3">
    <citation type="submission" date="2018-10" db="EMBL/GenBank/DDBJ databases">
        <title>Characterization and genome analysis of a novel bacterium Sphingobium yanoikuyae SJTF8 capable of degrading PAHs.</title>
        <authorList>
            <person name="Yin C."/>
            <person name="Xiong W."/>
            <person name="Liang R."/>
        </authorList>
    </citation>
    <scope>NUCLEOTIDE SEQUENCE [LARGE SCALE GENOMIC DNA]</scope>
    <source>
        <strain evidence="3 7">SJTF8</strain>
        <plasmid evidence="7">pf1</plasmid>
        <plasmid evidence="3">pF1</plasmid>
    </source>
</reference>
<protein>
    <submittedName>
        <fullName evidence="4">Uncharacterized protein</fullName>
    </submittedName>
</protein>
<accession>A0A0J9CW04</accession>
<dbReference type="EMBL" id="CP020925">
    <property type="protein sequence ID" value="ATP17991.1"/>
    <property type="molecule type" value="Genomic_DNA"/>
</dbReference>
<reference evidence="4 6" key="1">
    <citation type="submission" date="2016-02" db="EMBL/GenBank/DDBJ databases">
        <authorList>
            <person name="Wen L."/>
            <person name="He K."/>
            <person name="Yang H."/>
        </authorList>
    </citation>
    <scope>NUCLEOTIDE SEQUENCE [LARGE SCALE GENOMIC DNA]</scope>
    <source>
        <strain evidence="4 6">CD09_2</strain>
    </source>
</reference>
<dbReference type="AlphaFoldDB" id="A0A0J9CW04"/>
<sequence length="349" mass="39107">MDILNLVVPLVGVVGAFLLALAAIKQRTLLGFFGRGLDETKALSALPARAKLEGLEIIENTLKIERINTRKLTADQTYNLILETLKDKKRVANLKFVAYLSFSVIIITFAGTFLYYKIFYDTQSKISDALLEDGDSASQILGRFNFFQKSDPRLVEALAKETAFGPPGEGAYRLLMDKICVNKNSKTCNQAIMEIRQRAEKREPPFNDVGIPVKIGVPSGEEEPKRFTVNVSPSFGYANRAVNIIYKGRRLTLYASPRMPGYTDDNFVHLNTAQADALGAPRANTRDSSRRIDDPYVQSAFAVEVVNEDPNLYDPVCPMHWNAERNPSLCKKEKQLRTSEYLRLSQNAN</sequence>
<dbReference type="EMBL" id="LSTR01000062">
    <property type="protein sequence ID" value="OAH40980.1"/>
    <property type="molecule type" value="Genomic_DNA"/>
</dbReference>
<geneLocation type="plasmid" evidence="7">
    <name>pf1</name>
</geneLocation>
<name>A0A0J9CW04_SPHYA</name>
<gene>
    <name evidence="4" type="ORF">AX777_22675</name>
    <name evidence="2" type="ORF">BV87_06060</name>
    <name evidence="3" type="ORF">EBF16_00230</name>
</gene>
<dbReference type="EMBL" id="CP033227">
    <property type="protein sequence ID" value="AYO75480.1"/>
    <property type="molecule type" value="Genomic_DNA"/>
</dbReference>
<evidence type="ECO:0000313" key="5">
    <source>
        <dbReference type="Proteomes" id="UP000037029"/>
    </source>
</evidence>
<evidence type="ECO:0000313" key="3">
    <source>
        <dbReference type="EMBL" id="AYO75480.1"/>
    </source>
</evidence>
<evidence type="ECO:0000256" key="1">
    <source>
        <dbReference type="SAM" id="Phobius"/>
    </source>
</evidence>
<evidence type="ECO:0000313" key="4">
    <source>
        <dbReference type="EMBL" id="OAH40980.1"/>
    </source>
</evidence>
<feature type="transmembrane region" description="Helical" evidence="1">
    <location>
        <begin position="6"/>
        <end position="24"/>
    </location>
</feature>
<feature type="transmembrane region" description="Helical" evidence="1">
    <location>
        <begin position="96"/>
        <end position="116"/>
    </location>
</feature>
<dbReference type="OrthoDB" id="10015810at2"/>
<geneLocation type="plasmid" evidence="3">
    <name>pF1</name>
</geneLocation>
<dbReference type="Proteomes" id="UP000077262">
    <property type="component" value="Unassembled WGS sequence"/>
</dbReference>
<reference evidence="2 5" key="2">
    <citation type="submission" date="2017-04" db="EMBL/GenBank/DDBJ databases">
        <title>Characterization, genome and methylation analysis of a phthalic acid esters degrading strain Sphingobium yanoikuyae SHJ.</title>
        <authorList>
            <person name="Feng L."/>
        </authorList>
    </citation>
    <scope>NUCLEOTIDE SEQUENCE [LARGE SCALE GENOMIC DNA]</scope>
    <source>
        <strain evidence="2 5">SHJ</strain>
    </source>
</reference>
<dbReference type="Proteomes" id="UP000037029">
    <property type="component" value="Chromosome"/>
</dbReference>
<evidence type="ECO:0000313" key="2">
    <source>
        <dbReference type="EMBL" id="ATP17991.1"/>
    </source>
</evidence>
<keyword evidence="3" id="KW-0614">Plasmid</keyword>
<dbReference type="RefSeq" id="WP_048938946.1">
    <property type="nucleotide sequence ID" value="NZ_CP020925.1"/>
</dbReference>
<keyword evidence="1" id="KW-1133">Transmembrane helix</keyword>